<protein>
    <submittedName>
        <fullName evidence="2">Transcriptional regulator, ArsR family</fullName>
    </submittedName>
</protein>
<name>A0A1M7Z8E3_9HYPH</name>
<dbReference type="Proteomes" id="UP000186406">
    <property type="component" value="Unassembled WGS sequence"/>
</dbReference>
<keyword evidence="3" id="KW-1185">Reference proteome</keyword>
<dbReference type="InterPro" id="IPR013216">
    <property type="entry name" value="Methyltransf_11"/>
</dbReference>
<organism evidence="2 3">
    <name type="scientific">Pseudoxanthobacter soli DSM 19599</name>
    <dbReference type="NCBI Taxonomy" id="1123029"/>
    <lineage>
        <taxon>Bacteria</taxon>
        <taxon>Pseudomonadati</taxon>
        <taxon>Pseudomonadota</taxon>
        <taxon>Alphaproteobacteria</taxon>
        <taxon>Hyphomicrobiales</taxon>
        <taxon>Segnochrobactraceae</taxon>
        <taxon>Pseudoxanthobacter</taxon>
    </lineage>
</organism>
<gene>
    <name evidence="2" type="ORF">SAMN02745172_00611</name>
</gene>
<dbReference type="Pfam" id="PF08241">
    <property type="entry name" value="Methyltransf_11"/>
    <property type="match status" value="1"/>
</dbReference>
<dbReference type="EMBL" id="FRXO01000001">
    <property type="protein sequence ID" value="SHO61134.1"/>
    <property type="molecule type" value="Genomic_DNA"/>
</dbReference>
<dbReference type="SUPFAM" id="SSF46785">
    <property type="entry name" value="Winged helix' DNA-binding domain"/>
    <property type="match status" value="1"/>
</dbReference>
<proteinExistence type="predicted"/>
<dbReference type="CDD" id="cd00090">
    <property type="entry name" value="HTH_ARSR"/>
    <property type="match status" value="1"/>
</dbReference>
<dbReference type="Pfam" id="PF01022">
    <property type="entry name" value="HTH_5"/>
    <property type="match status" value="1"/>
</dbReference>
<dbReference type="PROSITE" id="PS50987">
    <property type="entry name" value="HTH_ARSR_2"/>
    <property type="match status" value="1"/>
</dbReference>
<feature type="domain" description="HTH arsR-type" evidence="1">
    <location>
        <begin position="5"/>
        <end position="99"/>
    </location>
</feature>
<dbReference type="RefSeq" id="WP_073625673.1">
    <property type="nucleotide sequence ID" value="NZ_FRXO01000001.1"/>
</dbReference>
<dbReference type="InterPro" id="IPR050508">
    <property type="entry name" value="Methyltransf_Superfamily"/>
</dbReference>
<reference evidence="2 3" key="1">
    <citation type="submission" date="2016-12" db="EMBL/GenBank/DDBJ databases">
        <authorList>
            <person name="Song W.-J."/>
            <person name="Kurnit D.M."/>
        </authorList>
    </citation>
    <scope>NUCLEOTIDE SEQUENCE [LARGE SCALE GENOMIC DNA]</scope>
    <source>
        <strain evidence="2 3">DSM 19599</strain>
    </source>
</reference>
<dbReference type="GO" id="GO:0008757">
    <property type="term" value="F:S-adenosylmethionine-dependent methyltransferase activity"/>
    <property type="evidence" value="ECO:0007669"/>
    <property type="project" value="InterPro"/>
</dbReference>
<dbReference type="NCBIfam" id="NF033788">
    <property type="entry name" value="HTH_metalloreg"/>
    <property type="match status" value="1"/>
</dbReference>
<evidence type="ECO:0000313" key="2">
    <source>
        <dbReference type="EMBL" id="SHO61134.1"/>
    </source>
</evidence>
<dbReference type="Gene3D" id="1.10.10.10">
    <property type="entry name" value="Winged helix-like DNA-binding domain superfamily/Winged helix DNA-binding domain"/>
    <property type="match status" value="1"/>
</dbReference>
<accession>A0A1M7Z8E3</accession>
<dbReference type="SUPFAM" id="SSF53335">
    <property type="entry name" value="S-adenosyl-L-methionine-dependent methyltransferases"/>
    <property type="match status" value="1"/>
</dbReference>
<evidence type="ECO:0000313" key="3">
    <source>
        <dbReference type="Proteomes" id="UP000186406"/>
    </source>
</evidence>
<dbReference type="PRINTS" id="PR00778">
    <property type="entry name" value="HTHARSR"/>
</dbReference>
<dbReference type="SMART" id="SM00418">
    <property type="entry name" value="HTH_ARSR"/>
    <property type="match status" value="1"/>
</dbReference>
<dbReference type="PANTHER" id="PTHR42912">
    <property type="entry name" value="METHYLTRANSFERASE"/>
    <property type="match status" value="1"/>
</dbReference>
<dbReference type="CDD" id="cd02440">
    <property type="entry name" value="AdoMet_MTases"/>
    <property type="match status" value="1"/>
</dbReference>
<dbReference type="OrthoDB" id="9789575at2"/>
<dbReference type="InterPro" id="IPR036388">
    <property type="entry name" value="WH-like_DNA-bd_sf"/>
</dbReference>
<dbReference type="InterPro" id="IPR001845">
    <property type="entry name" value="HTH_ArsR_DNA-bd_dom"/>
</dbReference>
<dbReference type="InterPro" id="IPR011991">
    <property type="entry name" value="ArsR-like_HTH"/>
</dbReference>
<evidence type="ECO:0000259" key="1">
    <source>
        <dbReference type="PROSITE" id="PS50987"/>
    </source>
</evidence>
<sequence length="351" mass="38121">MPGNAPAVDLDTLVAALKAAGEPTRLRILALLREGDLTVKDLTTILGQSQPRISRHLKLLVEADLVRRYPEGAWAYYRLAETGRNGGFAAGLVGSLDRGEPLLRRDLERLDAVKRAHAEAAAAYFATNAGSWDELRSLHVSEASVERAMREAIGERPFNAMLDIGTGTGRILELFGDLYQHGIGIDQSQPMLAVARANLDRTGDGRGQPAGAPSPSVQVRHGDVYAIPLTPGSFDLVTIHQVLHFLDDPARAVREAARMLRPGGRLLITDFAPHGLEFLRSDHAHRRLGFDHATVEDWIRAAGLEPVSTRDLVAADETADTLTVTIWLARDPRIEIAGERADGARTAVRTA</sequence>
<dbReference type="InterPro" id="IPR036390">
    <property type="entry name" value="WH_DNA-bd_sf"/>
</dbReference>
<dbReference type="AlphaFoldDB" id="A0A1M7Z8E3"/>
<dbReference type="InterPro" id="IPR029063">
    <property type="entry name" value="SAM-dependent_MTases_sf"/>
</dbReference>
<dbReference type="Gene3D" id="3.40.50.150">
    <property type="entry name" value="Vaccinia Virus protein VP39"/>
    <property type="match status" value="1"/>
</dbReference>
<dbReference type="STRING" id="1123029.SAMN02745172_00611"/>
<dbReference type="GO" id="GO:0003700">
    <property type="term" value="F:DNA-binding transcription factor activity"/>
    <property type="evidence" value="ECO:0007669"/>
    <property type="project" value="InterPro"/>
</dbReference>